<keyword evidence="1" id="KW-0520">NAD</keyword>
<dbReference type="PROSITE" id="PS50104">
    <property type="entry name" value="TIR"/>
    <property type="match status" value="1"/>
</dbReference>
<sequence>YDVYLSFCDEDAGPFVSRLYTALSSEDGIVVFWDNDRLGSGEIPASMLNFIGHCQIAIIVFSINYANSRRCLQELEKITECCRTSDLIVLPVFYDGIYPSNGSLKSGMFGEAFHDFVDRISKEEDKFMGWVAGISKAYKYSGPRYFLVIDIYSSKGEVVLTYLYTQQPGNLSNVGLQTHSTPTLTPSVVLGPTPTIAVLNPALVPC</sequence>
<dbReference type="PANTHER" id="PTHR32009">
    <property type="entry name" value="TMV RESISTANCE PROTEIN N-LIKE"/>
    <property type="match status" value="1"/>
</dbReference>
<dbReference type="Gene3D" id="3.40.50.10140">
    <property type="entry name" value="Toll/interleukin-1 receptor homology (TIR) domain"/>
    <property type="match status" value="1"/>
</dbReference>
<evidence type="ECO:0000256" key="1">
    <source>
        <dbReference type="ARBA" id="ARBA00023027"/>
    </source>
</evidence>
<keyword evidence="4" id="KW-1185">Reference proteome</keyword>
<evidence type="ECO:0000313" key="4">
    <source>
        <dbReference type="Proteomes" id="UP000265520"/>
    </source>
</evidence>
<dbReference type="InterPro" id="IPR035897">
    <property type="entry name" value="Toll_tir_struct_dom_sf"/>
</dbReference>
<proteinExistence type="predicted"/>
<dbReference type="InterPro" id="IPR000157">
    <property type="entry name" value="TIR_dom"/>
</dbReference>
<dbReference type="Pfam" id="PF01582">
    <property type="entry name" value="TIR"/>
    <property type="match status" value="1"/>
</dbReference>
<protein>
    <submittedName>
        <fullName evidence="3">NBS-containing resistance-like protein</fullName>
    </submittedName>
</protein>
<dbReference type="EMBL" id="LXQA010037019">
    <property type="protein sequence ID" value="MCH98209.1"/>
    <property type="molecule type" value="Genomic_DNA"/>
</dbReference>
<dbReference type="AlphaFoldDB" id="A0A392NG88"/>
<name>A0A392NG88_9FABA</name>
<dbReference type="PANTHER" id="PTHR32009:SF151">
    <property type="entry name" value="TIR DOMAIN-CONTAINING PROTEIN-RELATED"/>
    <property type="match status" value="1"/>
</dbReference>
<dbReference type="SUPFAM" id="SSF52200">
    <property type="entry name" value="Toll/Interleukin receptor TIR domain"/>
    <property type="match status" value="1"/>
</dbReference>
<dbReference type="SMART" id="SM00255">
    <property type="entry name" value="TIR"/>
    <property type="match status" value="1"/>
</dbReference>
<dbReference type="GO" id="GO:0007165">
    <property type="term" value="P:signal transduction"/>
    <property type="evidence" value="ECO:0007669"/>
    <property type="project" value="InterPro"/>
</dbReference>
<accession>A0A392NG88</accession>
<organism evidence="3 4">
    <name type="scientific">Trifolium medium</name>
    <dbReference type="NCBI Taxonomy" id="97028"/>
    <lineage>
        <taxon>Eukaryota</taxon>
        <taxon>Viridiplantae</taxon>
        <taxon>Streptophyta</taxon>
        <taxon>Embryophyta</taxon>
        <taxon>Tracheophyta</taxon>
        <taxon>Spermatophyta</taxon>
        <taxon>Magnoliopsida</taxon>
        <taxon>eudicotyledons</taxon>
        <taxon>Gunneridae</taxon>
        <taxon>Pentapetalae</taxon>
        <taxon>rosids</taxon>
        <taxon>fabids</taxon>
        <taxon>Fabales</taxon>
        <taxon>Fabaceae</taxon>
        <taxon>Papilionoideae</taxon>
        <taxon>50 kb inversion clade</taxon>
        <taxon>NPAAA clade</taxon>
        <taxon>Hologalegina</taxon>
        <taxon>IRL clade</taxon>
        <taxon>Trifolieae</taxon>
        <taxon>Trifolium</taxon>
    </lineage>
</organism>
<comment type="caution">
    <text evidence="3">The sequence shown here is derived from an EMBL/GenBank/DDBJ whole genome shotgun (WGS) entry which is preliminary data.</text>
</comment>
<dbReference type="Proteomes" id="UP000265520">
    <property type="component" value="Unassembled WGS sequence"/>
</dbReference>
<evidence type="ECO:0000259" key="2">
    <source>
        <dbReference type="PROSITE" id="PS50104"/>
    </source>
</evidence>
<feature type="non-terminal residue" evidence="3">
    <location>
        <position position="1"/>
    </location>
</feature>
<feature type="domain" description="TIR" evidence="2">
    <location>
        <begin position="1"/>
        <end position="121"/>
    </location>
</feature>
<evidence type="ECO:0000313" key="3">
    <source>
        <dbReference type="EMBL" id="MCH98209.1"/>
    </source>
</evidence>
<reference evidence="3 4" key="1">
    <citation type="journal article" date="2018" name="Front. Plant Sci.">
        <title>Red Clover (Trifolium pratense) and Zigzag Clover (T. medium) - A Picture of Genomic Similarities and Differences.</title>
        <authorList>
            <person name="Dluhosova J."/>
            <person name="Istvanek J."/>
            <person name="Nedelnik J."/>
            <person name="Repkova J."/>
        </authorList>
    </citation>
    <scope>NUCLEOTIDE SEQUENCE [LARGE SCALE GENOMIC DNA]</scope>
    <source>
        <strain evidence="4">cv. 10/8</strain>
        <tissue evidence="3">Leaf</tissue>
    </source>
</reference>